<dbReference type="InterPro" id="IPR032675">
    <property type="entry name" value="LRR_dom_sf"/>
</dbReference>
<reference evidence="1 2" key="1">
    <citation type="journal article" date="2017" name="BMC Genomics">
        <title>Chromosome level assembly and secondary metabolite potential of the parasitic fungus Cordyceps militaris.</title>
        <authorList>
            <person name="Kramer G.J."/>
            <person name="Nodwell J.R."/>
        </authorList>
    </citation>
    <scope>NUCLEOTIDE SEQUENCE [LARGE SCALE GENOMIC DNA]</scope>
    <source>
        <strain evidence="1 2">ATCC 34164</strain>
    </source>
</reference>
<sequence length="245" mass="27527">MEEFHGTARALGNPETLRSILNFLDVGSQARVACVSLAWFETATDLLWRHATLEHLASHVDESRQQLYASKLTFLLKEGGENALLFRRFEHLQFARLRMAHFHDRHTIVDMNKVDAEEGQLLPCLGDFTGAVPARGVASLMGRMPNLTQLHLILSDAEVPCLCHISTLMCLESLTLRFPRNAELPRAEILSLCPLSNLSKLSIDVCEAVSDAYEVQLEEELDFTDGHFEELVSGFPKLEVLHLAY</sequence>
<evidence type="ECO:0000313" key="2">
    <source>
        <dbReference type="Proteomes" id="UP000323067"/>
    </source>
</evidence>
<proteinExistence type="predicted"/>
<dbReference type="Proteomes" id="UP000323067">
    <property type="component" value="Chromosome v"/>
</dbReference>
<dbReference type="GO" id="GO:0016301">
    <property type="term" value="F:kinase activity"/>
    <property type="evidence" value="ECO:0007669"/>
    <property type="project" value="UniProtKB-KW"/>
</dbReference>
<accession>A0A2H4SLQ4</accession>
<dbReference type="EMBL" id="CP023325">
    <property type="protein sequence ID" value="ATY64045.1"/>
    <property type="molecule type" value="Genomic_DNA"/>
</dbReference>
<dbReference type="VEuPathDB" id="FungiDB:A9K55_003889"/>
<keyword evidence="1" id="KW-0808">Transferase</keyword>
<name>A0A2H4SLQ4_CORMI</name>
<dbReference type="SUPFAM" id="SSF81383">
    <property type="entry name" value="F-box domain"/>
    <property type="match status" value="1"/>
</dbReference>
<evidence type="ECO:0000313" key="1">
    <source>
        <dbReference type="EMBL" id="ATY64045.1"/>
    </source>
</evidence>
<dbReference type="AlphaFoldDB" id="A0A2H4SLQ4"/>
<protein>
    <submittedName>
        <fullName evidence="1">Kinase-like domain</fullName>
    </submittedName>
</protein>
<dbReference type="Gene3D" id="3.80.10.10">
    <property type="entry name" value="Ribonuclease Inhibitor"/>
    <property type="match status" value="1"/>
</dbReference>
<dbReference type="InterPro" id="IPR036047">
    <property type="entry name" value="F-box-like_dom_sf"/>
</dbReference>
<organism evidence="1 2">
    <name type="scientific">Cordyceps militaris</name>
    <name type="common">Caterpillar fungus</name>
    <name type="synonym">Clavaria militaris</name>
    <dbReference type="NCBI Taxonomy" id="73501"/>
    <lineage>
        <taxon>Eukaryota</taxon>
        <taxon>Fungi</taxon>
        <taxon>Dikarya</taxon>
        <taxon>Ascomycota</taxon>
        <taxon>Pezizomycotina</taxon>
        <taxon>Sordariomycetes</taxon>
        <taxon>Hypocreomycetidae</taxon>
        <taxon>Hypocreales</taxon>
        <taxon>Cordycipitaceae</taxon>
        <taxon>Cordyceps</taxon>
    </lineage>
</organism>
<keyword evidence="1" id="KW-0418">Kinase</keyword>
<dbReference type="SUPFAM" id="SSF52047">
    <property type="entry name" value="RNI-like"/>
    <property type="match status" value="1"/>
</dbReference>
<gene>
    <name evidence="1" type="ORF">A9K55_003889</name>
</gene>